<dbReference type="OrthoDB" id="3823611at2"/>
<protein>
    <submittedName>
        <fullName evidence="2">Putative membrane protein</fullName>
    </submittedName>
</protein>
<dbReference type="HOGENOM" id="CLU_136722_1_0_11"/>
<name>A0A089XKB4_STRGA</name>
<dbReference type="KEGG" id="sgu:SGLAU_32215"/>
<dbReference type="eggNOG" id="ENOG50337XG">
    <property type="taxonomic scope" value="Bacteria"/>
</dbReference>
<keyword evidence="3" id="KW-1185">Reference proteome</keyword>
<feature type="transmembrane region" description="Helical" evidence="1">
    <location>
        <begin position="90"/>
        <end position="109"/>
    </location>
</feature>
<gene>
    <name evidence="2" type="ORF">SGLAU_32215</name>
</gene>
<evidence type="ECO:0000313" key="3">
    <source>
        <dbReference type="Proteomes" id="UP000029482"/>
    </source>
</evidence>
<proteinExistence type="predicted"/>
<dbReference type="EMBL" id="CP009438">
    <property type="protein sequence ID" value="AIS02377.1"/>
    <property type="molecule type" value="Genomic_DNA"/>
</dbReference>
<accession>A0A089XKB4</accession>
<keyword evidence="1" id="KW-0472">Membrane</keyword>
<dbReference type="STRING" id="1907.SGLAU_32215"/>
<sequence>MNVEAMTTTSEQPSAAASGAAATGAAGRLFRAAVTAHTVAAFGQPVFAGVYLSGAVGGLHWHARGADIVFSLGLMQTVAGTAASVRMRRVWPVTLSLLVVAAETVQYMAGLSGALWLHLPLGAAVIASLAVLFVAAWIRPLPNAAHD</sequence>
<evidence type="ECO:0000256" key="1">
    <source>
        <dbReference type="SAM" id="Phobius"/>
    </source>
</evidence>
<organism evidence="2 3">
    <name type="scientific">Streptomyces glaucescens</name>
    <dbReference type="NCBI Taxonomy" id="1907"/>
    <lineage>
        <taxon>Bacteria</taxon>
        <taxon>Bacillati</taxon>
        <taxon>Actinomycetota</taxon>
        <taxon>Actinomycetes</taxon>
        <taxon>Kitasatosporales</taxon>
        <taxon>Streptomycetaceae</taxon>
        <taxon>Streptomyces</taxon>
    </lineage>
</organism>
<reference evidence="3" key="1">
    <citation type="journal article" date="2015" name="J. Biotechnol.">
        <title>Complete genome sequence of the actinobacterium Streptomyces glaucescens GLA.O (DSM 40922) consisting of a linear chromosome and one linear plasmid.</title>
        <authorList>
            <person name="Ortseifen V."/>
            <person name="Winkler A."/>
            <person name="Albersmeier A."/>
            <person name="Wendler S."/>
            <person name="Puhler A."/>
            <person name="Kalinowski J."/>
            <person name="Ruckert C."/>
        </authorList>
    </citation>
    <scope>NUCLEOTIDE SEQUENCE [LARGE SCALE GENOMIC DNA]</scope>
    <source>
        <strain evidence="3">DSM 40922 / GLA O</strain>
    </source>
</reference>
<keyword evidence="1" id="KW-0812">Transmembrane</keyword>
<feature type="transmembrane region" description="Helical" evidence="1">
    <location>
        <begin position="115"/>
        <end position="138"/>
    </location>
</feature>
<keyword evidence="1" id="KW-1133">Transmembrane helix</keyword>
<evidence type="ECO:0000313" key="2">
    <source>
        <dbReference type="EMBL" id="AIS02377.1"/>
    </source>
</evidence>
<dbReference type="Proteomes" id="UP000029482">
    <property type="component" value="Chromosome"/>
</dbReference>
<dbReference type="AlphaFoldDB" id="A0A089XKB4"/>
<dbReference type="RefSeq" id="WP_099052885.1">
    <property type="nucleotide sequence ID" value="NZ_CP009438.1"/>
</dbReference>